<dbReference type="GO" id="GO:0003676">
    <property type="term" value="F:nucleic acid binding"/>
    <property type="evidence" value="ECO:0007669"/>
    <property type="project" value="InterPro"/>
</dbReference>
<feature type="compositionally biased region" description="Basic and acidic residues" evidence="1">
    <location>
        <begin position="335"/>
        <end position="345"/>
    </location>
</feature>
<organism evidence="3 4">
    <name type="scientific">Sporisorium reilianum f. sp. reilianum</name>
    <dbReference type="NCBI Taxonomy" id="72559"/>
    <lineage>
        <taxon>Eukaryota</taxon>
        <taxon>Fungi</taxon>
        <taxon>Dikarya</taxon>
        <taxon>Basidiomycota</taxon>
        <taxon>Ustilaginomycotina</taxon>
        <taxon>Ustilaginomycetes</taxon>
        <taxon>Ustilaginales</taxon>
        <taxon>Ustilaginaceae</taxon>
        <taxon>Sporisorium</taxon>
    </lineage>
</organism>
<reference evidence="3 4" key="1">
    <citation type="submission" date="2017-02" db="EMBL/GenBank/DDBJ databases">
        <authorList>
            <person name="Peterson S.W."/>
        </authorList>
    </citation>
    <scope>NUCLEOTIDE SEQUENCE [LARGE SCALE GENOMIC DNA]</scope>
    <source>
        <strain evidence="3 4">SRS1_H2-8</strain>
    </source>
</reference>
<sequence>MSRTTAREDQEARLQLAADKLDNGQHDSLRKAVVAHNVPEATLRHQRKGHHTKKDAHANQQALLPIAETALLKHIQHCAYSSFPLMPALIREYTNDAIRAVPGRFALIGRAALTMHVSREPRRRSSIIGKRHTVREQQQMQGIPATWCFSKSDTSWTNNELAIEWLENIFEPNTRLLLPSEWHLLIINSHCSHTSKVFCNVLWSHQIILYLLPAHAMHIMQPLDVLIFGPLTAAYCHIINTATEHVDAIDKAQFRTFYTQAWEKVLMQSAAWKAFLDSGISLDPSPEKVLQHLPGCSTPTKASRTPLQELAVPCSTSAFNAMLNATLNAHTQEPSSREFAKHELVAKGQSRSRRMQGNCQEEEEVIASPLAAAPDGNDASEDDDEGGLMSLTTPPPPPMWTFLDELDGKQPLDMIDEVDPGSFRFFDTLPQAGPSCTKH</sequence>
<dbReference type="InterPro" id="IPR004875">
    <property type="entry name" value="DDE_SF_endonuclease_dom"/>
</dbReference>
<feature type="domain" description="DDE-1" evidence="2">
    <location>
        <begin position="125"/>
        <end position="266"/>
    </location>
</feature>
<dbReference type="AlphaFoldDB" id="A0A2N8UNQ9"/>
<name>A0A2N8UNQ9_9BASI</name>
<evidence type="ECO:0000256" key="1">
    <source>
        <dbReference type="SAM" id="MobiDB-lite"/>
    </source>
</evidence>
<evidence type="ECO:0000313" key="3">
    <source>
        <dbReference type="EMBL" id="SJX66448.1"/>
    </source>
</evidence>
<dbReference type="Proteomes" id="UP000239563">
    <property type="component" value="Chromosome XXII"/>
</dbReference>
<gene>
    <name evidence="3" type="ORF">SRS1_25080</name>
</gene>
<accession>A0A2N8UNQ9</accession>
<dbReference type="EMBL" id="LT795075">
    <property type="protein sequence ID" value="SJX66448.1"/>
    <property type="molecule type" value="Genomic_DNA"/>
</dbReference>
<feature type="region of interest" description="Disordered" evidence="1">
    <location>
        <begin position="330"/>
        <end position="404"/>
    </location>
</feature>
<proteinExistence type="predicted"/>
<evidence type="ECO:0000313" key="4">
    <source>
        <dbReference type="Proteomes" id="UP000239563"/>
    </source>
</evidence>
<dbReference type="Pfam" id="PF03184">
    <property type="entry name" value="DDE_1"/>
    <property type="match status" value="1"/>
</dbReference>
<protein>
    <submittedName>
        <fullName evidence="3">Related to transposases</fullName>
    </submittedName>
</protein>
<evidence type="ECO:0000259" key="2">
    <source>
        <dbReference type="Pfam" id="PF03184"/>
    </source>
</evidence>